<dbReference type="InterPro" id="IPR003594">
    <property type="entry name" value="HATPase_dom"/>
</dbReference>
<dbReference type="CDD" id="cd00082">
    <property type="entry name" value="HisKA"/>
    <property type="match status" value="1"/>
</dbReference>
<evidence type="ECO:0000256" key="11">
    <source>
        <dbReference type="SAM" id="Phobius"/>
    </source>
</evidence>
<keyword evidence="5" id="KW-0808">Transferase</keyword>
<dbReference type="GO" id="GO:0005886">
    <property type="term" value="C:plasma membrane"/>
    <property type="evidence" value="ECO:0007669"/>
    <property type="project" value="TreeGrafter"/>
</dbReference>
<evidence type="ECO:0000256" key="3">
    <source>
        <dbReference type="ARBA" id="ARBA00012438"/>
    </source>
</evidence>
<evidence type="ECO:0000256" key="7">
    <source>
        <dbReference type="ARBA" id="ARBA00022777"/>
    </source>
</evidence>
<proteinExistence type="predicted"/>
<dbReference type="InterPro" id="IPR036097">
    <property type="entry name" value="HisK_dim/P_sf"/>
</dbReference>
<reference evidence="15" key="1">
    <citation type="submission" date="2016-12" db="EMBL/GenBank/DDBJ databases">
        <authorList>
            <person name="Le Fleche-Mateos A."/>
        </authorList>
    </citation>
    <scope>NUCLEOTIDE SEQUENCE</scope>
    <source>
        <strain evidence="15">213</strain>
    </source>
</reference>
<organism evidence="14 17">
    <name type="scientific">Rouxiella silvae</name>
    <dbReference type="NCBI Taxonomy" id="1646373"/>
    <lineage>
        <taxon>Bacteria</taxon>
        <taxon>Pseudomonadati</taxon>
        <taxon>Pseudomonadota</taxon>
        <taxon>Gammaproteobacteria</taxon>
        <taxon>Enterobacterales</taxon>
        <taxon>Yersiniaceae</taxon>
        <taxon>Rouxiella</taxon>
    </lineage>
</organism>
<feature type="transmembrane region" description="Helical" evidence="11">
    <location>
        <begin position="12"/>
        <end position="38"/>
    </location>
</feature>
<dbReference type="SMART" id="SM00387">
    <property type="entry name" value="HATPase_c"/>
    <property type="match status" value="1"/>
</dbReference>
<evidence type="ECO:0000313" key="14">
    <source>
        <dbReference type="EMBL" id="MBF6635960.1"/>
    </source>
</evidence>
<name>A0AA40WZI2_9GAMM</name>
<dbReference type="InterPro" id="IPR003660">
    <property type="entry name" value="HAMP_dom"/>
</dbReference>
<evidence type="ECO:0000313" key="15">
    <source>
        <dbReference type="EMBL" id="ORJ18762.1"/>
    </source>
</evidence>
<dbReference type="InterPro" id="IPR004358">
    <property type="entry name" value="Sig_transdc_His_kin-like_C"/>
</dbReference>
<dbReference type="Pfam" id="PF00512">
    <property type="entry name" value="HisKA"/>
    <property type="match status" value="1"/>
</dbReference>
<protein>
    <recommendedName>
        <fullName evidence="3">histidine kinase</fullName>
        <ecNumber evidence="3">2.7.13.3</ecNumber>
    </recommendedName>
</protein>
<comment type="subcellular location">
    <subcellularLocation>
        <location evidence="2">Membrane</location>
    </subcellularLocation>
</comment>
<feature type="domain" description="HAMP" evidence="13">
    <location>
        <begin position="114"/>
        <end position="168"/>
    </location>
</feature>
<evidence type="ECO:0000256" key="4">
    <source>
        <dbReference type="ARBA" id="ARBA00022553"/>
    </source>
</evidence>
<dbReference type="EMBL" id="MRWD01000091">
    <property type="protein sequence ID" value="ORJ18762.1"/>
    <property type="molecule type" value="Genomic_DNA"/>
</dbReference>
<dbReference type="SMART" id="SM00388">
    <property type="entry name" value="HisKA"/>
    <property type="match status" value="1"/>
</dbReference>
<keyword evidence="9" id="KW-0902">Two-component regulatory system</keyword>
<keyword evidence="8 11" id="KW-1133">Transmembrane helix</keyword>
<comment type="caution">
    <text evidence="14">The sequence shown here is derived from an EMBL/GenBank/DDBJ whole genome shotgun (WGS) entry which is preliminary data.</text>
</comment>
<dbReference type="InterPro" id="IPR036890">
    <property type="entry name" value="HATPase_C_sf"/>
</dbReference>
<evidence type="ECO:0000313" key="17">
    <source>
        <dbReference type="Proteomes" id="UP000705283"/>
    </source>
</evidence>
<dbReference type="Proteomes" id="UP000705283">
    <property type="component" value="Unassembled WGS sequence"/>
</dbReference>
<reference evidence="15 16" key="2">
    <citation type="journal article" date="2017" name="Int. J. Syst. Evol. Microbiol.">
        <title>Rouxiella badensis sp. nov. and Rouxiella silvae sp. nov. isolated from peat bog soil in Germany and emendation of the genus description.</title>
        <authorList>
            <person name="Le Fleche-Mateos A."/>
            <person name="Kugler J.H."/>
            <person name="Hansen S.H."/>
            <person name="Syldatk C."/>
            <person name="Hausmann R."/>
            <person name="Lomprez F."/>
            <person name="Vandenbogaert M."/>
            <person name="Manuguerra J.C."/>
            <person name="Grimont P.A."/>
        </authorList>
    </citation>
    <scope>NUCLEOTIDE SEQUENCE [LARGE SCALE GENOMIC DNA]</scope>
    <source>
        <strain evidence="15 16">213</strain>
    </source>
</reference>
<dbReference type="CDD" id="cd06225">
    <property type="entry name" value="HAMP"/>
    <property type="match status" value="1"/>
</dbReference>
<dbReference type="InterPro" id="IPR003661">
    <property type="entry name" value="HisK_dim/P_dom"/>
</dbReference>
<dbReference type="SUPFAM" id="SSF47384">
    <property type="entry name" value="Homodimeric domain of signal transducing histidine kinase"/>
    <property type="match status" value="1"/>
</dbReference>
<dbReference type="PANTHER" id="PTHR45436:SF5">
    <property type="entry name" value="SENSOR HISTIDINE KINASE TRCS"/>
    <property type="match status" value="1"/>
</dbReference>
<evidence type="ECO:0000256" key="2">
    <source>
        <dbReference type="ARBA" id="ARBA00004370"/>
    </source>
</evidence>
<reference evidence="14" key="4">
    <citation type="submission" date="2022-09" db="EMBL/GenBank/DDBJ databases">
        <title>Rouxiella aceris sp. nov., isolated from tree sap and emended description of the genus Rhouxiella.</title>
        <authorList>
            <person name="Kim I.S."/>
        </authorList>
    </citation>
    <scope>NUCLEOTIDE SEQUENCE</scope>
    <source>
        <strain evidence="14">SAP-2</strain>
    </source>
</reference>
<feature type="domain" description="Histidine kinase" evidence="12">
    <location>
        <begin position="176"/>
        <end position="390"/>
    </location>
</feature>
<feature type="transmembrane region" description="Helical" evidence="11">
    <location>
        <begin position="91"/>
        <end position="110"/>
    </location>
</feature>
<dbReference type="EMBL" id="JADMKS010000002">
    <property type="protein sequence ID" value="MBF6635960.1"/>
    <property type="molecule type" value="Genomic_DNA"/>
</dbReference>
<keyword evidence="7 14" id="KW-0418">Kinase</keyword>
<evidence type="ECO:0000256" key="5">
    <source>
        <dbReference type="ARBA" id="ARBA00022679"/>
    </source>
</evidence>
<dbReference type="Gene3D" id="3.30.565.10">
    <property type="entry name" value="Histidine kinase-like ATPase, C-terminal domain"/>
    <property type="match status" value="1"/>
</dbReference>
<dbReference type="PRINTS" id="PR00344">
    <property type="entry name" value="BCTRLSENSOR"/>
</dbReference>
<keyword evidence="6 11" id="KW-0812">Transmembrane</keyword>
<dbReference type="AlphaFoldDB" id="A0AA40WZI2"/>
<evidence type="ECO:0000259" key="13">
    <source>
        <dbReference type="PROSITE" id="PS50885"/>
    </source>
</evidence>
<evidence type="ECO:0000256" key="10">
    <source>
        <dbReference type="ARBA" id="ARBA00023136"/>
    </source>
</evidence>
<dbReference type="InterPro" id="IPR050428">
    <property type="entry name" value="TCS_sensor_his_kinase"/>
</dbReference>
<dbReference type="InterPro" id="IPR005467">
    <property type="entry name" value="His_kinase_dom"/>
</dbReference>
<sequence>MIKENHQSLWRWICVRILMLAIGSVIVIAFCMWIRFALVNLWILHQMPLSVRNELGVLLENPAANPLRFHQLVDKWWGIQYSVPSIASADWIMVGVLVVVTIPFILVLGLRSARPLSSQFSRLASAAGAVSRGQFSTRAEPVKGAPAELIQFTEDFNTMALKLARYDKELRTSHVAMAHELRSPLTAAMGRLQGMLDGVFEAEPRQLEMVMKQLVHLSRLIEELHLLSLADAGQLSLDKCEVDLAELLRERVTWLKPQSEAVDMNISVEAAGDCRYVGDPFRLGQVFTILMENALRYASEGGELAIKVCPLPAGWQILFRDRGQGVEDAFLSQIFERFTRAETSRARHFGGSGLGLSIARAICEAHGGTIIAYHATDGGLMVSIELPAKQQTAAE</sequence>
<evidence type="ECO:0000256" key="8">
    <source>
        <dbReference type="ARBA" id="ARBA00022989"/>
    </source>
</evidence>
<evidence type="ECO:0000313" key="16">
    <source>
        <dbReference type="Proteomes" id="UP000192722"/>
    </source>
</evidence>
<evidence type="ECO:0000256" key="6">
    <source>
        <dbReference type="ARBA" id="ARBA00022692"/>
    </source>
</evidence>
<dbReference type="SUPFAM" id="SSF55874">
    <property type="entry name" value="ATPase domain of HSP90 chaperone/DNA topoisomerase II/histidine kinase"/>
    <property type="match status" value="1"/>
</dbReference>
<accession>A0AA40WZI2</accession>
<dbReference type="EC" id="2.7.13.3" evidence="3"/>
<dbReference type="RefSeq" id="WP_084984509.1">
    <property type="nucleotide sequence ID" value="NZ_CBCSCF010000014.1"/>
</dbReference>
<evidence type="ECO:0000259" key="12">
    <source>
        <dbReference type="PROSITE" id="PS50109"/>
    </source>
</evidence>
<dbReference type="Gene3D" id="6.10.340.10">
    <property type="match status" value="1"/>
</dbReference>
<dbReference type="Pfam" id="PF02518">
    <property type="entry name" value="HATPase_c"/>
    <property type="match status" value="1"/>
</dbReference>
<dbReference type="PANTHER" id="PTHR45436">
    <property type="entry name" value="SENSOR HISTIDINE KINASE YKOH"/>
    <property type="match status" value="1"/>
</dbReference>
<dbReference type="PROSITE" id="PS50109">
    <property type="entry name" value="HIS_KIN"/>
    <property type="match status" value="1"/>
</dbReference>
<keyword evidence="16" id="KW-1185">Reference proteome</keyword>
<dbReference type="GO" id="GO:0000155">
    <property type="term" value="F:phosphorelay sensor kinase activity"/>
    <property type="evidence" value="ECO:0007669"/>
    <property type="project" value="InterPro"/>
</dbReference>
<keyword evidence="4" id="KW-0597">Phosphoprotein</keyword>
<keyword evidence="10 11" id="KW-0472">Membrane</keyword>
<reference evidence="14" key="3">
    <citation type="submission" date="2020-11" db="EMBL/GenBank/DDBJ databases">
        <authorList>
            <person name="Lee S.D."/>
        </authorList>
    </citation>
    <scope>NUCLEOTIDE SEQUENCE</scope>
    <source>
        <strain evidence="14">SAP-2</strain>
    </source>
</reference>
<evidence type="ECO:0000256" key="1">
    <source>
        <dbReference type="ARBA" id="ARBA00000085"/>
    </source>
</evidence>
<evidence type="ECO:0000256" key="9">
    <source>
        <dbReference type="ARBA" id="ARBA00023012"/>
    </source>
</evidence>
<comment type="catalytic activity">
    <reaction evidence="1">
        <text>ATP + protein L-histidine = ADP + protein N-phospho-L-histidine.</text>
        <dbReference type="EC" id="2.7.13.3"/>
    </reaction>
</comment>
<dbReference type="Gene3D" id="1.10.287.130">
    <property type="match status" value="1"/>
</dbReference>
<gene>
    <name evidence="15" type="ORF">BS639_23585</name>
    <name evidence="14" type="ORF">ITX54_04685</name>
</gene>
<dbReference type="Proteomes" id="UP000192722">
    <property type="component" value="Unassembled WGS sequence"/>
</dbReference>
<dbReference type="PROSITE" id="PS50885">
    <property type="entry name" value="HAMP"/>
    <property type="match status" value="1"/>
</dbReference>